<protein>
    <recommendedName>
        <fullName evidence="4">Nucleic acid binding OB-fold tRNA/helicase-type</fullName>
    </recommendedName>
</protein>
<evidence type="ECO:0000313" key="3">
    <source>
        <dbReference type="Proteomes" id="UP000003571"/>
    </source>
</evidence>
<sequence>MRKTILFVAAVMISAAASAFPFFGKKSITGYIQIYGSEPHTFVGFVTDKGENYTLDVAHDAAFTIRDITEKQGHMLRLKGIVNRKELLGFETLKDGRFVISKFTVVE</sequence>
<dbReference type="STRING" id="907348.TresaDRAFT_1532"/>
<feature type="signal peptide" evidence="1">
    <location>
        <begin position="1"/>
        <end position="19"/>
    </location>
</feature>
<comment type="caution">
    <text evidence="2">The sequence shown here is derived from an EMBL/GenBank/DDBJ whole genome shotgun (WGS) entry which is preliminary data.</text>
</comment>
<name>H7EJA7_9SPIR</name>
<dbReference type="AlphaFoldDB" id="H7EJA7"/>
<dbReference type="EMBL" id="AGRW01000041">
    <property type="protein sequence ID" value="EIC02268.1"/>
    <property type="molecule type" value="Genomic_DNA"/>
</dbReference>
<organism evidence="2 3">
    <name type="scientific">Treponema saccharophilum DSM 2985</name>
    <dbReference type="NCBI Taxonomy" id="907348"/>
    <lineage>
        <taxon>Bacteria</taxon>
        <taxon>Pseudomonadati</taxon>
        <taxon>Spirochaetota</taxon>
        <taxon>Spirochaetia</taxon>
        <taxon>Spirochaetales</taxon>
        <taxon>Treponemataceae</taxon>
        <taxon>Treponema</taxon>
    </lineage>
</organism>
<dbReference type="Proteomes" id="UP000003571">
    <property type="component" value="Unassembled WGS sequence"/>
</dbReference>
<proteinExistence type="predicted"/>
<evidence type="ECO:0008006" key="4">
    <source>
        <dbReference type="Google" id="ProtNLM"/>
    </source>
</evidence>
<feature type="chain" id="PRO_5003610185" description="Nucleic acid binding OB-fold tRNA/helicase-type" evidence="1">
    <location>
        <begin position="20"/>
        <end position="107"/>
    </location>
</feature>
<gene>
    <name evidence="2" type="ORF">TresaDRAFT_1532</name>
</gene>
<dbReference type="RefSeq" id="WP_002703386.1">
    <property type="nucleotide sequence ID" value="NZ_AGRW01000041.1"/>
</dbReference>
<evidence type="ECO:0000313" key="2">
    <source>
        <dbReference type="EMBL" id="EIC02268.1"/>
    </source>
</evidence>
<evidence type="ECO:0000256" key="1">
    <source>
        <dbReference type="SAM" id="SignalP"/>
    </source>
</evidence>
<keyword evidence="1" id="KW-0732">Signal</keyword>
<dbReference type="OrthoDB" id="361794at2"/>
<accession>H7EJA7</accession>
<reference evidence="2 3" key="1">
    <citation type="submission" date="2011-09" db="EMBL/GenBank/DDBJ databases">
        <title>The draft genome of Treponema saccharophilum DSM 2985.</title>
        <authorList>
            <consortium name="US DOE Joint Genome Institute (JGI-PGF)"/>
            <person name="Lucas S."/>
            <person name="Copeland A."/>
            <person name="Lapidus A."/>
            <person name="Glavina del Rio T."/>
            <person name="Dalin E."/>
            <person name="Tice H."/>
            <person name="Bruce D."/>
            <person name="Goodwin L."/>
            <person name="Pitluck S."/>
            <person name="Peters L."/>
            <person name="Kyrpides N."/>
            <person name="Mavromatis K."/>
            <person name="Ivanova N."/>
            <person name="Markowitz V."/>
            <person name="Cheng J.-F."/>
            <person name="Hugenholtz P."/>
            <person name="Woyke T."/>
            <person name="Wu D."/>
            <person name="Gronow S."/>
            <person name="Wellnitz S."/>
            <person name="Brambilla E."/>
            <person name="Klenk H.-P."/>
            <person name="Eisen J.A."/>
        </authorList>
    </citation>
    <scope>NUCLEOTIDE SEQUENCE [LARGE SCALE GENOMIC DNA]</scope>
    <source>
        <strain evidence="2 3">DSM 2985</strain>
    </source>
</reference>
<dbReference type="eggNOG" id="ENOG5032P6R">
    <property type="taxonomic scope" value="Bacteria"/>
</dbReference>
<keyword evidence="3" id="KW-1185">Reference proteome</keyword>
<dbReference type="PATRIC" id="fig|907348.3.peg.991"/>